<dbReference type="SMART" id="SM00248">
    <property type="entry name" value="ANK"/>
    <property type="match status" value="5"/>
</dbReference>
<evidence type="ECO:0000256" key="1">
    <source>
        <dbReference type="SAM" id="MobiDB-lite"/>
    </source>
</evidence>
<dbReference type="PROSITE" id="PS50297">
    <property type="entry name" value="ANK_REP_REGION"/>
    <property type="match status" value="3"/>
</dbReference>
<reference evidence="2" key="1">
    <citation type="submission" date="2015-05" db="UniProtKB">
        <authorList>
            <consortium name="EnsemblMetazoa"/>
        </authorList>
    </citation>
    <scope>IDENTIFICATION</scope>
</reference>
<dbReference type="PANTHER" id="PTHR24168:SF21">
    <property type="entry name" value="KANK, ISOFORM D"/>
    <property type="match status" value="1"/>
</dbReference>
<dbReference type="InterPro" id="IPR047184">
    <property type="entry name" value="KANK1-4"/>
</dbReference>
<evidence type="ECO:0000313" key="3">
    <source>
        <dbReference type="Proteomes" id="UP000015103"/>
    </source>
</evidence>
<feature type="region of interest" description="Disordered" evidence="1">
    <location>
        <begin position="1"/>
        <end position="51"/>
    </location>
</feature>
<proteinExistence type="predicted"/>
<organism evidence="2 3">
    <name type="scientific">Rhodnius prolixus</name>
    <name type="common">Triatomid bug</name>
    <dbReference type="NCBI Taxonomy" id="13249"/>
    <lineage>
        <taxon>Eukaryota</taxon>
        <taxon>Metazoa</taxon>
        <taxon>Ecdysozoa</taxon>
        <taxon>Arthropoda</taxon>
        <taxon>Hexapoda</taxon>
        <taxon>Insecta</taxon>
        <taxon>Pterygota</taxon>
        <taxon>Neoptera</taxon>
        <taxon>Paraneoptera</taxon>
        <taxon>Hemiptera</taxon>
        <taxon>Heteroptera</taxon>
        <taxon>Panheteroptera</taxon>
        <taxon>Cimicomorpha</taxon>
        <taxon>Reduviidae</taxon>
        <taxon>Triatominae</taxon>
        <taxon>Rhodnius</taxon>
    </lineage>
</organism>
<dbReference type="PRINTS" id="PR01415">
    <property type="entry name" value="ANKYRIN"/>
</dbReference>
<dbReference type="GO" id="GO:0005737">
    <property type="term" value="C:cytoplasm"/>
    <property type="evidence" value="ECO:0007669"/>
    <property type="project" value="TreeGrafter"/>
</dbReference>
<dbReference type="PROSITE" id="PS50088">
    <property type="entry name" value="ANK_REPEAT"/>
    <property type="match status" value="3"/>
</dbReference>
<dbReference type="Gene3D" id="1.25.40.20">
    <property type="entry name" value="Ankyrin repeat-containing domain"/>
    <property type="match status" value="1"/>
</dbReference>
<dbReference type="PANTHER" id="PTHR24168">
    <property type="entry name" value="KN MOTIF AND ANKYRIN REPEAT DOMAIN-CONTAINING"/>
    <property type="match status" value="1"/>
</dbReference>
<dbReference type="VEuPathDB" id="VectorBase:RPRC001734"/>
<dbReference type="EMBL" id="ACPB03001674">
    <property type="status" value="NOT_ANNOTATED_CDS"/>
    <property type="molecule type" value="Genomic_DNA"/>
</dbReference>
<dbReference type="eggNOG" id="KOG0514">
    <property type="taxonomic scope" value="Eukaryota"/>
</dbReference>
<feature type="compositionally biased region" description="Polar residues" evidence="1">
    <location>
        <begin position="236"/>
        <end position="248"/>
    </location>
</feature>
<feature type="region of interest" description="Disordered" evidence="1">
    <location>
        <begin position="560"/>
        <end position="593"/>
    </location>
</feature>
<evidence type="ECO:0000313" key="2">
    <source>
        <dbReference type="EnsemblMetazoa" id="RPRC001734-PA"/>
    </source>
</evidence>
<dbReference type="SUPFAM" id="SSF48403">
    <property type="entry name" value="Ankyrin repeat"/>
    <property type="match status" value="1"/>
</dbReference>
<dbReference type="Pfam" id="PF12796">
    <property type="entry name" value="Ank_2"/>
    <property type="match status" value="1"/>
</dbReference>
<dbReference type="HOGENOM" id="CLU_460291_0_0_1"/>
<feature type="compositionally biased region" description="Polar residues" evidence="1">
    <location>
        <begin position="568"/>
        <end position="587"/>
    </location>
</feature>
<dbReference type="AlphaFoldDB" id="T1HCH0"/>
<feature type="compositionally biased region" description="Basic and acidic residues" evidence="1">
    <location>
        <begin position="1"/>
        <end position="14"/>
    </location>
</feature>
<dbReference type="InParanoid" id="T1HCH0"/>
<dbReference type="STRING" id="13249.T1HCH0"/>
<sequence length="593" mass="65994">MSSQDKELEQEESRVTTNDQQSTGEVPSNKDSDTTDFSKDKELASNSPKDDSLLEELMHKLTLAQGEDETEDQEGYTLEKIGDCYKNNQFQSVITMVGAGISTVVLLVHSRTIISKHDACSRILMSLRMWGIKNTIQLPRISSCRAVTQELEQLARWQTTDTYDLIKTKEQAVNTTKRKLVNTAVDACSLYCQKCANEIDSKVPEKTIASSTSSRKLPETKIARPSYLPVPLKSSPVKSRTPSKNLNGLRNEDYLSDSGSDDAQNDDIVQREPSNEMKGALKVLNDALQKYSSDNFPNHMNNAINVVQQEWFKVSSVAEANPLDVEDYLDCFEDISSTLLEYIVNMTDVTVSFTLAFELFSQTGHMLWPEKFEFTDKFNQLWGTGNTAMHYAVSNGNFDVVSILLDSKVCNINKMNFAGYTCIMLVALTKVKSETDRQVVRRLFHMADVNIRAKQHGQTALMLAVSHGRIDTVELLLESGADINIQDEDGSTALMCAAEHGYIDIVKLLLTQPDCDLSLTDYDGSTALAIAMDAGNRDIGVLLYAQEHFTRMSSPYSVNKVHRRAKSATPTLRHSATPPLQSPQQSHHGGDAI</sequence>
<dbReference type="Pfam" id="PF13637">
    <property type="entry name" value="Ank_4"/>
    <property type="match status" value="1"/>
</dbReference>
<dbReference type="InterPro" id="IPR036770">
    <property type="entry name" value="Ankyrin_rpt-contain_sf"/>
</dbReference>
<dbReference type="EnsemblMetazoa" id="RPRC001734-RA">
    <property type="protein sequence ID" value="RPRC001734-PA"/>
    <property type="gene ID" value="RPRC001734"/>
</dbReference>
<dbReference type="Proteomes" id="UP000015103">
    <property type="component" value="Unassembled WGS sequence"/>
</dbReference>
<accession>T1HCH0</accession>
<protein>
    <submittedName>
        <fullName evidence="2">ANK_REP_REGION domain-containing protein</fullName>
    </submittedName>
</protein>
<name>T1HCH0_RHOPR</name>
<feature type="compositionally biased region" description="Polar residues" evidence="1">
    <location>
        <begin position="15"/>
        <end position="26"/>
    </location>
</feature>
<dbReference type="InterPro" id="IPR002110">
    <property type="entry name" value="Ankyrin_rpt"/>
</dbReference>
<feature type="region of interest" description="Disordered" evidence="1">
    <location>
        <begin position="205"/>
        <end position="275"/>
    </location>
</feature>
<dbReference type="GO" id="GO:0030837">
    <property type="term" value="P:negative regulation of actin filament polymerization"/>
    <property type="evidence" value="ECO:0007669"/>
    <property type="project" value="InterPro"/>
</dbReference>
<feature type="compositionally biased region" description="Basic and acidic residues" evidence="1">
    <location>
        <begin position="28"/>
        <end position="51"/>
    </location>
</feature>
<keyword evidence="3" id="KW-1185">Reference proteome</keyword>
<dbReference type="GO" id="GO:0005856">
    <property type="term" value="C:cytoskeleton"/>
    <property type="evidence" value="ECO:0007669"/>
    <property type="project" value="TreeGrafter"/>
</dbReference>
<dbReference type="EMBL" id="ACPB03001673">
    <property type="status" value="NOT_ANNOTATED_CDS"/>
    <property type="molecule type" value="Genomic_DNA"/>
</dbReference>